<comment type="caution">
    <text evidence="2">The sequence shown here is derived from an EMBL/GenBank/DDBJ whole genome shotgun (WGS) entry which is preliminary data.</text>
</comment>
<dbReference type="EMBL" id="LUKE01000001">
    <property type="protein sequence ID" value="KYG66112.1"/>
    <property type="molecule type" value="Genomic_DNA"/>
</dbReference>
<keyword evidence="3" id="KW-1185">Reference proteome</keyword>
<proteinExistence type="predicted"/>
<evidence type="ECO:0000313" key="2">
    <source>
        <dbReference type="EMBL" id="KYG66112.1"/>
    </source>
</evidence>
<gene>
    <name evidence="2" type="ORF">AZI86_03345</name>
</gene>
<protein>
    <submittedName>
        <fullName evidence="2">Uncharacterized protein</fullName>
    </submittedName>
</protein>
<evidence type="ECO:0000256" key="1">
    <source>
        <dbReference type="SAM" id="Coils"/>
    </source>
</evidence>
<feature type="coiled-coil region" evidence="1">
    <location>
        <begin position="188"/>
        <end position="222"/>
    </location>
</feature>
<organism evidence="2 3">
    <name type="scientific">Bdellovibrio bacteriovorus</name>
    <dbReference type="NCBI Taxonomy" id="959"/>
    <lineage>
        <taxon>Bacteria</taxon>
        <taxon>Pseudomonadati</taxon>
        <taxon>Bdellovibrionota</taxon>
        <taxon>Bdellovibrionia</taxon>
        <taxon>Bdellovibrionales</taxon>
        <taxon>Pseudobdellovibrionaceae</taxon>
        <taxon>Bdellovibrio</taxon>
    </lineage>
</organism>
<accession>A0A150WNQ5</accession>
<name>A0A150WNQ5_BDEBC</name>
<evidence type="ECO:0000313" key="3">
    <source>
        <dbReference type="Proteomes" id="UP000075320"/>
    </source>
</evidence>
<dbReference type="OrthoDB" id="5292140at2"/>
<keyword evidence="1" id="KW-0175">Coiled coil</keyword>
<reference evidence="2 3" key="1">
    <citation type="submission" date="2016-03" db="EMBL/GenBank/DDBJ databases">
        <authorList>
            <person name="Ploux O."/>
        </authorList>
    </citation>
    <scope>NUCLEOTIDE SEQUENCE [LARGE SCALE GENOMIC DNA]</scope>
    <source>
        <strain evidence="2 3">R0</strain>
    </source>
</reference>
<dbReference type="AlphaFoldDB" id="A0A150WNQ5"/>
<sequence length="333" mass="37753">MESMTSSSSDHEKLFDEICSKLNELSTHGSGDGLPPQPKYEQMQVQMKKFHSELQGSQEVLLEKIKTLENVSYGPETLDSQLKQLADQLSAERANNTKLSTDLAKSLELSLQLQLEIQGLKGRALQMQNEEKKYSQALFDKTRVLQRDLDLNHALKEETAMELAKAKHAFAKEQELWEQQRDVFEADIQALKTQKFDLEQVLEETRSTLAEREVTISSLNEEIEKISTAFNEVETSAAKQNDVLKNLMSVAETKIIEMKLALDKKSLEAQDYYSHLQQALTHLGVLKQENAALKEYVAKLNYYHQQTQQAQQAQMAVAHMAQAQAQAQAIPQT</sequence>
<dbReference type="Proteomes" id="UP000075320">
    <property type="component" value="Unassembled WGS sequence"/>
</dbReference>